<feature type="domain" description="GGDEF" evidence="2">
    <location>
        <begin position="240"/>
        <end position="370"/>
    </location>
</feature>
<dbReference type="AlphaFoldDB" id="A0A7G9WF04"/>
<feature type="transmembrane region" description="Helical" evidence="1">
    <location>
        <begin position="41"/>
        <end position="59"/>
    </location>
</feature>
<feature type="transmembrane region" description="Helical" evidence="1">
    <location>
        <begin position="101"/>
        <end position="127"/>
    </location>
</feature>
<dbReference type="GO" id="GO:0005886">
    <property type="term" value="C:plasma membrane"/>
    <property type="evidence" value="ECO:0007669"/>
    <property type="project" value="TreeGrafter"/>
</dbReference>
<dbReference type="GO" id="GO:0043709">
    <property type="term" value="P:cell adhesion involved in single-species biofilm formation"/>
    <property type="evidence" value="ECO:0007669"/>
    <property type="project" value="TreeGrafter"/>
</dbReference>
<feature type="transmembrane region" description="Helical" evidence="1">
    <location>
        <begin position="170"/>
        <end position="188"/>
    </location>
</feature>
<name>A0A7G9WF04_9FIRM</name>
<feature type="transmembrane region" description="Helical" evidence="1">
    <location>
        <begin position="6"/>
        <end position="25"/>
    </location>
</feature>
<keyword evidence="4" id="KW-1185">Reference proteome</keyword>
<dbReference type="GO" id="GO:1902201">
    <property type="term" value="P:negative regulation of bacterial-type flagellum-dependent cell motility"/>
    <property type="evidence" value="ECO:0007669"/>
    <property type="project" value="TreeGrafter"/>
</dbReference>
<feature type="transmembrane region" description="Helical" evidence="1">
    <location>
        <begin position="71"/>
        <end position="89"/>
    </location>
</feature>
<reference evidence="3 4" key="1">
    <citation type="submission" date="2020-08" db="EMBL/GenBank/DDBJ databases">
        <authorList>
            <person name="Ren C."/>
            <person name="Gu Y."/>
            <person name="Xu Y."/>
        </authorList>
    </citation>
    <scope>NUCLEOTIDE SEQUENCE [LARGE SCALE GENOMIC DNA]</scope>
    <source>
        <strain evidence="3 4">LBM18003</strain>
    </source>
</reference>
<keyword evidence="1" id="KW-0812">Transmembrane</keyword>
<gene>
    <name evidence="3" type="ORF">H6X83_09940</name>
</gene>
<dbReference type="EMBL" id="CP060696">
    <property type="protein sequence ID" value="QNO17266.1"/>
    <property type="molecule type" value="Genomic_DNA"/>
</dbReference>
<evidence type="ECO:0000256" key="1">
    <source>
        <dbReference type="SAM" id="Phobius"/>
    </source>
</evidence>
<dbReference type="SUPFAM" id="SSF55073">
    <property type="entry name" value="Nucleotide cyclase"/>
    <property type="match status" value="1"/>
</dbReference>
<dbReference type="PROSITE" id="PS50887">
    <property type="entry name" value="GGDEF"/>
    <property type="match status" value="1"/>
</dbReference>
<feature type="transmembrane region" description="Helical" evidence="1">
    <location>
        <begin position="139"/>
        <end position="158"/>
    </location>
</feature>
<accession>A0A7G9WF04</accession>
<dbReference type="Proteomes" id="UP000516046">
    <property type="component" value="Chromosome"/>
</dbReference>
<dbReference type="RefSeq" id="WP_212506334.1">
    <property type="nucleotide sequence ID" value="NZ_CP060696.1"/>
</dbReference>
<dbReference type="GO" id="GO:0052621">
    <property type="term" value="F:diguanylate cyclase activity"/>
    <property type="evidence" value="ECO:0007669"/>
    <property type="project" value="TreeGrafter"/>
</dbReference>
<evidence type="ECO:0000259" key="2">
    <source>
        <dbReference type="PROSITE" id="PS50887"/>
    </source>
</evidence>
<dbReference type="SMART" id="SM00267">
    <property type="entry name" value="GGDEF"/>
    <property type="match status" value="1"/>
</dbReference>
<sequence>MTFYFQQIGADILALFMQFYLLYFLDRNHILSVWFTRQYQLTIRFILTATLLEICIAYFDCFPSAMFQLPYLVFNAVSYTCIPYIPLLMAGLFKSYSFKRFMILSIPAHISAVLSISSIWNGCLFYVDQYGIYKRGPLHFLFVAICIGAIGLLIYYNYIGSKTYELPEKLSLIILYGTAIFSVIIRIFLPYLLLSWGCITLSLLLYFIFLRELNFRYDPTTKILNRASFDERLESLQNAPPVYIVVLDVNDLKQVNDHLGHVTGDDYLYDTAIIISESFKPIGTAFRIGGDEFSVLCPNCTKAALLHSLKELDRKSSQVAQKYPTPYYIARGFSLYDFESRSIHEVFKTADKKMYQDKAKSKVNLSTKKK</sequence>
<dbReference type="Pfam" id="PF00990">
    <property type="entry name" value="GGDEF"/>
    <property type="match status" value="1"/>
</dbReference>
<keyword evidence="1" id="KW-1133">Transmembrane helix</keyword>
<dbReference type="PANTHER" id="PTHR45138:SF9">
    <property type="entry name" value="DIGUANYLATE CYCLASE DGCM-RELATED"/>
    <property type="match status" value="1"/>
</dbReference>
<dbReference type="NCBIfam" id="TIGR00254">
    <property type="entry name" value="GGDEF"/>
    <property type="match status" value="1"/>
</dbReference>
<protein>
    <submittedName>
        <fullName evidence="3">GGDEF domain-containing protein</fullName>
    </submittedName>
</protein>
<organism evidence="3 4">
    <name type="scientific">Caproicibacterium amylolyticum</name>
    <dbReference type="NCBI Taxonomy" id="2766537"/>
    <lineage>
        <taxon>Bacteria</taxon>
        <taxon>Bacillati</taxon>
        <taxon>Bacillota</taxon>
        <taxon>Clostridia</taxon>
        <taxon>Eubacteriales</taxon>
        <taxon>Oscillospiraceae</taxon>
        <taxon>Caproicibacterium</taxon>
    </lineage>
</organism>
<dbReference type="PANTHER" id="PTHR45138">
    <property type="entry name" value="REGULATORY COMPONENTS OF SENSORY TRANSDUCTION SYSTEM"/>
    <property type="match status" value="1"/>
</dbReference>
<dbReference type="CDD" id="cd01949">
    <property type="entry name" value="GGDEF"/>
    <property type="match status" value="1"/>
</dbReference>
<evidence type="ECO:0000313" key="4">
    <source>
        <dbReference type="Proteomes" id="UP000516046"/>
    </source>
</evidence>
<proteinExistence type="predicted"/>
<feature type="transmembrane region" description="Helical" evidence="1">
    <location>
        <begin position="194"/>
        <end position="210"/>
    </location>
</feature>
<dbReference type="InterPro" id="IPR043128">
    <property type="entry name" value="Rev_trsase/Diguanyl_cyclase"/>
</dbReference>
<evidence type="ECO:0000313" key="3">
    <source>
        <dbReference type="EMBL" id="QNO17266.1"/>
    </source>
</evidence>
<dbReference type="InterPro" id="IPR050469">
    <property type="entry name" value="Diguanylate_Cyclase"/>
</dbReference>
<dbReference type="InterPro" id="IPR000160">
    <property type="entry name" value="GGDEF_dom"/>
</dbReference>
<keyword evidence="1" id="KW-0472">Membrane</keyword>
<dbReference type="InterPro" id="IPR029787">
    <property type="entry name" value="Nucleotide_cyclase"/>
</dbReference>
<dbReference type="KEGG" id="caml:H6X83_09940"/>
<dbReference type="Gene3D" id="3.30.70.270">
    <property type="match status" value="1"/>
</dbReference>